<evidence type="ECO:0000256" key="3">
    <source>
        <dbReference type="SAM" id="MobiDB-lite"/>
    </source>
</evidence>
<accession>A0A9P6UAN9</accession>
<keyword evidence="2" id="KW-0175">Coiled coil</keyword>
<dbReference type="PROSITE" id="PS51061">
    <property type="entry name" value="R3H"/>
    <property type="match status" value="1"/>
</dbReference>
<feature type="region of interest" description="Disordered" evidence="3">
    <location>
        <begin position="176"/>
        <end position="207"/>
    </location>
</feature>
<feature type="region of interest" description="Disordered" evidence="3">
    <location>
        <begin position="1"/>
        <end position="93"/>
    </location>
</feature>
<feature type="compositionally biased region" description="Low complexity" evidence="3">
    <location>
        <begin position="502"/>
        <end position="538"/>
    </location>
</feature>
<feature type="compositionally biased region" description="Gly residues" evidence="3">
    <location>
        <begin position="57"/>
        <end position="68"/>
    </location>
</feature>
<dbReference type="CDD" id="cd12253">
    <property type="entry name" value="RRM_PIN4_like"/>
    <property type="match status" value="1"/>
</dbReference>
<dbReference type="OrthoDB" id="434258at2759"/>
<dbReference type="AlphaFoldDB" id="A0A9P6UAN9"/>
<dbReference type="SUPFAM" id="SSF82708">
    <property type="entry name" value="R3H domain"/>
    <property type="match status" value="1"/>
</dbReference>
<feature type="domain" description="R3H" evidence="5">
    <location>
        <begin position="387"/>
        <end position="451"/>
    </location>
</feature>
<evidence type="ECO:0000256" key="2">
    <source>
        <dbReference type="SAM" id="Coils"/>
    </source>
</evidence>
<feature type="compositionally biased region" description="Polar residues" evidence="3">
    <location>
        <begin position="39"/>
        <end position="54"/>
    </location>
</feature>
<dbReference type="InterPro" id="IPR012677">
    <property type="entry name" value="Nucleotide-bd_a/b_plait_sf"/>
</dbReference>
<dbReference type="Gene3D" id="3.30.1370.50">
    <property type="entry name" value="R3H-like domain"/>
    <property type="match status" value="1"/>
</dbReference>
<feature type="compositionally biased region" description="Low complexity" evidence="3">
    <location>
        <begin position="177"/>
        <end position="190"/>
    </location>
</feature>
<protein>
    <recommendedName>
        <fullName evidence="8">R3H domain-containing protein</fullName>
    </recommendedName>
</protein>
<dbReference type="InterPro" id="IPR034186">
    <property type="entry name" value="PIN4-like_RRM"/>
</dbReference>
<feature type="coiled-coil region" evidence="2">
    <location>
        <begin position="299"/>
        <end position="349"/>
    </location>
</feature>
<dbReference type="PROSITE" id="PS50102">
    <property type="entry name" value="RRM"/>
    <property type="match status" value="1"/>
</dbReference>
<dbReference type="InterPro" id="IPR001374">
    <property type="entry name" value="R3H_dom"/>
</dbReference>
<feature type="domain" description="RRM" evidence="4">
    <location>
        <begin position="213"/>
        <end position="291"/>
    </location>
</feature>
<gene>
    <name evidence="6" type="ORF">BG011_002263</name>
</gene>
<feature type="region of interest" description="Disordered" evidence="3">
    <location>
        <begin position="460"/>
        <end position="538"/>
    </location>
</feature>
<name>A0A9P6UAN9_9FUNG</name>
<evidence type="ECO:0008006" key="8">
    <source>
        <dbReference type="Google" id="ProtNLM"/>
    </source>
</evidence>
<feature type="compositionally biased region" description="Polar residues" evidence="3">
    <location>
        <begin position="77"/>
        <end position="93"/>
    </location>
</feature>
<dbReference type="Pfam" id="PF01424">
    <property type="entry name" value="R3H"/>
    <property type="match status" value="1"/>
</dbReference>
<dbReference type="SUPFAM" id="SSF54928">
    <property type="entry name" value="RNA-binding domain, RBD"/>
    <property type="match status" value="1"/>
</dbReference>
<reference evidence="6" key="1">
    <citation type="journal article" date="2020" name="Fungal Divers.">
        <title>Resolving the Mortierellaceae phylogeny through synthesis of multi-gene phylogenetics and phylogenomics.</title>
        <authorList>
            <person name="Vandepol N."/>
            <person name="Liber J."/>
            <person name="Desiro A."/>
            <person name="Na H."/>
            <person name="Kennedy M."/>
            <person name="Barry K."/>
            <person name="Grigoriev I.V."/>
            <person name="Miller A.N."/>
            <person name="O'Donnell K."/>
            <person name="Stajich J.E."/>
            <person name="Bonito G."/>
        </authorList>
    </citation>
    <scope>NUCLEOTIDE SEQUENCE</scope>
    <source>
        <strain evidence="6">KOD948</strain>
    </source>
</reference>
<feature type="region of interest" description="Disordered" evidence="3">
    <location>
        <begin position="105"/>
        <end position="125"/>
    </location>
</feature>
<keyword evidence="1" id="KW-0694">RNA-binding</keyword>
<evidence type="ECO:0000256" key="1">
    <source>
        <dbReference type="PROSITE-ProRule" id="PRU00176"/>
    </source>
</evidence>
<feature type="compositionally biased region" description="Low complexity" evidence="3">
    <location>
        <begin position="108"/>
        <end position="125"/>
    </location>
</feature>
<keyword evidence="7" id="KW-1185">Reference proteome</keyword>
<evidence type="ECO:0000259" key="4">
    <source>
        <dbReference type="PROSITE" id="PS50102"/>
    </source>
</evidence>
<dbReference type="EMBL" id="JAAAJA010000017">
    <property type="protein sequence ID" value="KAG0266472.1"/>
    <property type="molecule type" value="Genomic_DNA"/>
</dbReference>
<dbReference type="InterPro" id="IPR036867">
    <property type="entry name" value="R3H_dom_sf"/>
</dbReference>
<dbReference type="InterPro" id="IPR000504">
    <property type="entry name" value="RRM_dom"/>
</dbReference>
<dbReference type="SMART" id="SM00360">
    <property type="entry name" value="RRM"/>
    <property type="match status" value="1"/>
</dbReference>
<sequence length="596" mass="66999">MTTNQLDMSFDAMSLRDNGPSTPIDHHQQQHQPQHQRRYSQYGSERGSPSSLTRKGTYGGGNGNGSGSGNTTPGYHSQRNSVGMNGGSQSMNGKRQLNRMSLASVNWSPPQSSPIQSPVLQQDPRQQQYYQHQGYAYHPPMMQSGPILAQFQPQPYQQPPMHLQQQLHPIPMHHHLQQPMQQSLQQQQPPQLAPPPQQQPQQQGEEHVDTIPTAIVIKNIPFSIKRDSLLAVLDNLDIPKPYAFNYHFDNGIFRGLAFANYRTAEEADLVFNAVNGYEVSGRKLRVEYKKVMPAAEQEKRDQEKAAAAALAAQEQLQRREMDIMEAQSLEQLQERQERQRELMEFQSREFDRTRHRTSTLLERRDSGRSLLDRDESGSSLNQLDLNDGETLAFYDRLLMFRGDTTKDDMIFPENLSPRQRRILHLIADKLSLHYYTEGEGNVRRLVIMKTAPPNSVLESAATLSSGSGTPTKQRPMSFAGRGSLRSESPIYKPRTPLSDIPSSSSMMTTTTTVTSSTMPSSYSTYTSTTRSTGSASPTRSLYRKSMIFDASTAATAGAANLIYPIRQPKGPEPGKVFTIREQKQLRDATMIKSAFL</sequence>
<dbReference type="InterPro" id="IPR035979">
    <property type="entry name" value="RBD_domain_sf"/>
</dbReference>
<feature type="compositionally biased region" description="Polar residues" evidence="3">
    <location>
        <begin position="460"/>
        <end position="474"/>
    </location>
</feature>
<evidence type="ECO:0000313" key="7">
    <source>
        <dbReference type="Proteomes" id="UP000726737"/>
    </source>
</evidence>
<evidence type="ECO:0000313" key="6">
    <source>
        <dbReference type="EMBL" id="KAG0266472.1"/>
    </source>
</evidence>
<evidence type="ECO:0000259" key="5">
    <source>
        <dbReference type="PROSITE" id="PS51061"/>
    </source>
</evidence>
<organism evidence="6 7">
    <name type="scientific">Mortierella polycephala</name>
    <dbReference type="NCBI Taxonomy" id="41804"/>
    <lineage>
        <taxon>Eukaryota</taxon>
        <taxon>Fungi</taxon>
        <taxon>Fungi incertae sedis</taxon>
        <taxon>Mucoromycota</taxon>
        <taxon>Mortierellomycotina</taxon>
        <taxon>Mortierellomycetes</taxon>
        <taxon>Mortierellales</taxon>
        <taxon>Mortierellaceae</taxon>
        <taxon>Mortierella</taxon>
    </lineage>
</organism>
<dbReference type="Proteomes" id="UP000726737">
    <property type="component" value="Unassembled WGS sequence"/>
</dbReference>
<comment type="caution">
    <text evidence="6">The sequence shown here is derived from an EMBL/GenBank/DDBJ whole genome shotgun (WGS) entry which is preliminary data.</text>
</comment>
<proteinExistence type="predicted"/>
<dbReference type="GO" id="GO:0003723">
    <property type="term" value="F:RNA binding"/>
    <property type="evidence" value="ECO:0007669"/>
    <property type="project" value="UniProtKB-UniRule"/>
</dbReference>
<dbReference type="Gene3D" id="3.30.70.330">
    <property type="match status" value="1"/>
</dbReference>